<comment type="catalytic activity">
    <reaction evidence="8">
        <text>a 6-O-methyl-2'-deoxyguanosine in DNA + L-cysteinyl-[protein] = S-methyl-L-cysteinyl-[protein] + a 2'-deoxyguanosine in DNA</text>
        <dbReference type="Rhea" id="RHEA:24000"/>
        <dbReference type="Rhea" id="RHEA-COMP:10131"/>
        <dbReference type="Rhea" id="RHEA-COMP:10132"/>
        <dbReference type="Rhea" id="RHEA-COMP:11367"/>
        <dbReference type="Rhea" id="RHEA-COMP:11368"/>
        <dbReference type="ChEBI" id="CHEBI:29950"/>
        <dbReference type="ChEBI" id="CHEBI:82612"/>
        <dbReference type="ChEBI" id="CHEBI:85445"/>
        <dbReference type="ChEBI" id="CHEBI:85448"/>
        <dbReference type="EC" id="2.1.1.63"/>
    </reaction>
</comment>
<comment type="caution">
    <text evidence="10">The sequence shown here is derived from an EMBL/GenBank/DDBJ whole genome shotgun (WGS) entry which is preliminary data.</text>
</comment>
<dbReference type="InterPro" id="IPR001497">
    <property type="entry name" value="MethylDNA_cys_MeTrfase_AS"/>
</dbReference>
<evidence type="ECO:0000259" key="9">
    <source>
        <dbReference type="Pfam" id="PF01035"/>
    </source>
</evidence>
<reference evidence="10 11" key="1">
    <citation type="journal article" date="2015" name="Antonie Van Leeuwenhoek">
        <title>Pseudooceanicola atlanticus gen. nov. sp. nov., isolated from surface seawater of the Atlantic Ocean and reclassification of Oceanicola batsensis, Oceanicola marinus, Oceanicola nitratireducens, Oceanicola nanhaiensis, Oceanicola antarcticus and Oceanicola flagellatus, as Pseudooceanicola batsensis comb. nov., Pseudooceanicola marinus comb. nov., Pseudooceanicola nitratireducens comb. nov., Pseudooceanicola nanhaiensis comb. nov., Pseudooceanicola antarcticus comb. nov., and Pseudooceanicola flagellatus comb. nov.</title>
        <authorList>
            <person name="Lai Q."/>
            <person name="Li G."/>
            <person name="Liu X."/>
            <person name="Du Y."/>
            <person name="Sun F."/>
            <person name="Shao Z."/>
        </authorList>
    </citation>
    <scope>NUCLEOTIDE SEQUENCE [LARGE SCALE GENOMIC DNA]</scope>
    <source>
        <strain evidence="10 11">22II-s11g</strain>
    </source>
</reference>
<dbReference type="CDD" id="cd06445">
    <property type="entry name" value="ATase"/>
    <property type="match status" value="1"/>
</dbReference>
<accession>A0A0A0EFW3</accession>
<comment type="similarity">
    <text evidence="2">Belongs to the MGMT family.</text>
</comment>
<evidence type="ECO:0000313" key="11">
    <source>
        <dbReference type="Proteomes" id="UP000030004"/>
    </source>
</evidence>
<dbReference type="OrthoDB" id="9802228at2"/>
<dbReference type="InterPro" id="IPR036217">
    <property type="entry name" value="MethylDNA_cys_MeTrfase_DNAb"/>
</dbReference>
<keyword evidence="6" id="KW-0227">DNA damage</keyword>
<evidence type="ECO:0000256" key="3">
    <source>
        <dbReference type="ARBA" id="ARBA00011918"/>
    </source>
</evidence>
<protein>
    <recommendedName>
        <fullName evidence="3">methylated-DNA--[protein]-cysteine S-methyltransferase</fullName>
        <ecNumber evidence="3">2.1.1.63</ecNumber>
    </recommendedName>
</protein>
<dbReference type="PROSITE" id="PS00374">
    <property type="entry name" value="MGMT"/>
    <property type="match status" value="1"/>
</dbReference>
<dbReference type="eggNOG" id="COG0350">
    <property type="taxonomic scope" value="Bacteria"/>
</dbReference>
<dbReference type="Gene3D" id="3.30.160.70">
    <property type="entry name" value="Methylated DNA-protein cysteine methyltransferase domain"/>
    <property type="match status" value="1"/>
</dbReference>
<dbReference type="AlphaFoldDB" id="A0A0A0EFW3"/>
<keyword evidence="7" id="KW-0234">DNA repair</keyword>
<dbReference type="EMBL" id="AQQX01000003">
    <property type="protein sequence ID" value="KGM48993.1"/>
    <property type="molecule type" value="Genomic_DNA"/>
</dbReference>
<sequence>MTESTTIHLVETPFGPFHMRASGGAIVAAGWRKMQGGAPCDLLCEAAGQVAAYFAGTRQDFDLPLRVEEADLVQRVCDCLCAIPFGETRTYGDLAKQLGRPAQAVGQACGRNPIPVIIPCHRVLSATGLGGFSAPGGVETKVALLKHEGAAGLLI</sequence>
<dbReference type="Proteomes" id="UP000030004">
    <property type="component" value="Unassembled WGS sequence"/>
</dbReference>
<evidence type="ECO:0000256" key="1">
    <source>
        <dbReference type="ARBA" id="ARBA00001286"/>
    </source>
</evidence>
<dbReference type="STRING" id="1461694.ATO9_09870"/>
<keyword evidence="5 10" id="KW-0808">Transferase</keyword>
<dbReference type="SUPFAM" id="SSF46767">
    <property type="entry name" value="Methylated DNA-protein cysteine methyltransferase, C-terminal domain"/>
    <property type="match status" value="1"/>
</dbReference>
<evidence type="ECO:0000256" key="6">
    <source>
        <dbReference type="ARBA" id="ARBA00022763"/>
    </source>
</evidence>
<comment type="catalytic activity">
    <reaction evidence="1">
        <text>a 4-O-methyl-thymidine in DNA + L-cysteinyl-[protein] = a thymidine in DNA + S-methyl-L-cysteinyl-[protein]</text>
        <dbReference type="Rhea" id="RHEA:53428"/>
        <dbReference type="Rhea" id="RHEA-COMP:10131"/>
        <dbReference type="Rhea" id="RHEA-COMP:10132"/>
        <dbReference type="Rhea" id="RHEA-COMP:13555"/>
        <dbReference type="Rhea" id="RHEA-COMP:13556"/>
        <dbReference type="ChEBI" id="CHEBI:29950"/>
        <dbReference type="ChEBI" id="CHEBI:82612"/>
        <dbReference type="ChEBI" id="CHEBI:137386"/>
        <dbReference type="ChEBI" id="CHEBI:137387"/>
        <dbReference type="EC" id="2.1.1.63"/>
    </reaction>
</comment>
<dbReference type="GO" id="GO:0032259">
    <property type="term" value="P:methylation"/>
    <property type="evidence" value="ECO:0007669"/>
    <property type="project" value="UniProtKB-KW"/>
</dbReference>
<evidence type="ECO:0000256" key="5">
    <source>
        <dbReference type="ARBA" id="ARBA00022679"/>
    </source>
</evidence>
<evidence type="ECO:0000313" key="10">
    <source>
        <dbReference type="EMBL" id="KGM48993.1"/>
    </source>
</evidence>
<dbReference type="PANTHER" id="PTHR10815:SF13">
    <property type="entry name" value="METHYLATED-DNA--PROTEIN-CYSTEINE METHYLTRANSFERASE"/>
    <property type="match status" value="1"/>
</dbReference>
<dbReference type="SUPFAM" id="SSF53155">
    <property type="entry name" value="Methylated DNA-protein cysteine methyltransferase domain"/>
    <property type="match status" value="1"/>
</dbReference>
<dbReference type="FunFam" id="1.10.10.10:FF:000214">
    <property type="entry name" value="Methylated-DNA--protein-cysteine methyltransferase"/>
    <property type="match status" value="1"/>
</dbReference>
<proteinExistence type="inferred from homology"/>
<evidence type="ECO:0000256" key="2">
    <source>
        <dbReference type="ARBA" id="ARBA00008711"/>
    </source>
</evidence>
<dbReference type="Pfam" id="PF01035">
    <property type="entry name" value="DNA_binding_1"/>
    <property type="match status" value="1"/>
</dbReference>
<evidence type="ECO:0000256" key="4">
    <source>
        <dbReference type="ARBA" id="ARBA00022603"/>
    </source>
</evidence>
<dbReference type="PANTHER" id="PTHR10815">
    <property type="entry name" value="METHYLATED-DNA--PROTEIN-CYSTEINE METHYLTRANSFERASE"/>
    <property type="match status" value="1"/>
</dbReference>
<evidence type="ECO:0000256" key="8">
    <source>
        <dbReference type="ARBA" id="ARBA00049348"/>
    </source>
</evidence>
<evidence type="ECO:0000256" key="7">
    <source>
        <dbReference type="ARBA" id="ARBA00023204"/>
    </source>
</evidence>
<dbReference type="GO" id="GO:0003908">
    <property type="term" value="F:methylated-DNA-[protein]-cysteine S-methyltransferase activity"/>
    <property type="evidence" value="ECO:0007669"/>
    <property type="project" value="UniProtKB-EC"/>
</dbReference>
<dbReference type="EC" id="2.1.1.63" evidence="3"/>
<dbReference type="InterPro" id="IPR036388">
    <property type="entry name" value="WH-like_DNA-bd_sf"/>
</dbReference>
<dbReference type="GO" id="GO:0006281">
    <property type="term" value="P:DNA repair"/>
    <property type="evidence" value="ECO:0007669"/>
    <property type="project" value="UniProtKB-KW"/>
</dbReference>
<dbReference type="Gene3D" id="1.10.10.10">
    <property type="entry name" value="Winged helix-like DNA-binding domain superfamily/Winged helix DNA-binding domain"/>
    <property type="match status" value="1"/>
</dbReference>
<keyword evidence="4 10" id="KW-0489">Methyltransferase</keyword>
<keyword evidence="11" id="KW-1185">Reference proteome</keyword>
<name>A0A0A0EFW3_9RHOB</name>
<dbReference type="RefSeq" id="WP_043747876.1">
    <property type="nucleotide sequence ID" value="NZ_AQQX01000003.1"/>
</dbReference>
<feature type="domain" description="Methylated-DNA-[protein]-cysteine S-methyltransferase DNA binding" evidence="9">
    <location>
        <begin position="73"/>
        <end position="150"/>
    </location>
</feature>
<dbReference type="InterPro" id="IPR036631">
    <property type="entry name" value="MGMT_N_sf"/>
</dbReference>
<organism evidence="10 11">
    <name type="scientific">Pseudooceanicola atlanticus</name>
    <dbReference type="NCBI Taxonomy" id="1461694"/>
    <lineage>
        <taxon>Bacteria</taxon>
        <taxon>Pseudomonadati</taxon>
        <taxon>Pseudomonadota</taxon>
        <taxon>Alphaproteobacteria</taxon>
        <taxon>Rhodobacterales</taxon>
        <taxon>Paracoccaceae</taxon>
        <taxon>Pseudooceanicola</taxon>
    </lineage>
</organism>
<dbReference type="NCBIfam" id="TIGR00589">
    <property type="entry name" value="ogt"/>
    <property type="match status" value="1"/>
</dbReference>
<gene>
    <name evidence="10" type="ORF">ATO9_09870</name>
</gene>
<dbReference type="InterPro" id="IPR014048">
    <property type="entry name" value="MethylDNA_cys_MeTrfase_DNA-bd"/>
</dbReference>